<dbReference type="InterPro" id="IPR050188">
    <property type="entry name" value="RluA_PseudoU_synthase"/>
</dbReference>
<dbReference type="EMBL" id="SODD01000028">
    <property type="protein sequence ID" value="TDW16125.1"/>
    <property type="molecule type" value="Genomic_DNA"/>
</dbReference>
<keyword evidence="9" id="KW-1185">Reference proteome</keyword>
<dbReference type="NCBIfam" id="TIGR00005">
    <property type="entry name" value="rluA_subfam"/>
    <property type="match status" value="1"/>
</dbReference>
<dbReference type="InterPro" id="IPR006145">
    <property type="entry name" value="PsdUridine_synth_RsuA/RluA"/>
</dbReference>
<evidence type="ECO:0000256" key="5">
    <source>
        <dbReference type="PROSITE-ProRule" id="PRU00182"/>
    </source>
</evidence>
<gene>
    <name evidence="8" type="ORF">EDD63_12829</name>
</gene>
<comment type="function">
    <text evidence="6">Responsible for synthesis of pseudouridine from uracil.</text>
</comment>
<dbReference type="PANTHER" id="PTHR21600:SF83">
    <property type="entry name" value="PSEUDOURIDYLATE SYNTHASE RPUSD4, MITOCHONDRIAL"/>
    <property type="match status" value="1"/>
</dbReference>
<dbReference type="InterPro" id="IPR020103">
    <property type="entry name" value="PsdUridine_synth_cat_dom_sf"/>
</dbReference>
<feature type="domain" description="RNA-binding S4" evidence="7">
    <location>
        <begin position="13"/>
        <end position="73"/>
    </location>
</feature>
<protein>
    <recommendedName>
        <fullName evidence="6">Pseudouridine synthase</fullName>
        <ecNumber evidence="6">5.4.99.-</ecNumber>
    </recommendedName>
</protein>
<name>A0A4R7ZG49_9FIRM</name>
<evidence type="ECO:0000256" key="1">
    <source>
        <dbReference type="ARBA" id="ARBA00000073"/>
    </source>
</evidence>
<dbReference type="Proteomes" id="UP000294743">
    <property type="component" value="Unassembled WGS sequence"/>
</dbReference>
<dbReference type="Gene3D" id="3.30.2350.10">
    <property type="entry name" value="Pseudouridine synthase"/>
    <property type="match status" value="1"/>
</dbReference>
<evidence type="ECO:0000256" key="2">
    <source>
        <dbReference type="ARBA" id="ARBA00010876"/>
    </source>
</evidence>
<feature type="active site" evidence="4">
    <location>
        <position position="145"/>
    </location>
</feature>
<dbReference type="EC" id="5.4.99.-" evidence="6"/>
<dbReference type="Gene3D" id="3.10.290.10">
    <property type="entry name" value="RNA-binding S4 domain"/>
    <property type="match status" value="1"/>
</dbReference>
<dbReference type="CDD" id="cd02869">
    <property type="entry name" value="PseudoU_synth_RluA_like"/>
    <property type="match status" value="1"/>
</dbReference>
<dbReference type="InterPro" id="IPR002942">
    <property type="entry name" value="S4_RNA-bd"/>
</dbReference>
<comment type="caution">
    <text evidence="8">The sequence shown here is derived from an EMBL/GenBank/DDBJ whole genome shotgun (WGS) entry which is preliminary data.</text>
</comment>
<sequence length="313" mass="36203">MRQLHIFENDASQRLDKFLQKTLPKLPKSLMYKYIRNKKIKVNGKRAIPEAKLHVGDIVTLYISEEFFDNPIDYSFLDAPKTLSIIYEDDNILIIDKPIGLLVHSDIKEDKDTLINRILHYLYEKKEFDPLLTQSFTPALAHRLDRNTQGIIMAAKNATALRHLNLLIKQRDIDKVYVALVEGKLSNKQGELVHFHEKDIHGNVKITDAPISSKSKQVRLTYKVIENYKDAQLVEIHLETGKSHQIRAQFAAVGHPLVGDTRYKAKANKMPYQALAASRVIFHSQNDRIFSYLADEEFIIKEIEFTKFYKTSK</sequence>
<organism evidence="8 9">
    <name type="scientific">Breznakia blatticola</name>
    <dbReference type="NCBI Taxonomy" id="1754012"/>
    <lineage>
        <taxon>Bacteria</taxon>
        <taxon>Bacillati</taxon>
        <taxon>Bacillota</taxon>
        <taxon>Erysipelotrichia</taxon>
        <taxon>Erysipelotrichales</taxon>
        <taxon>Erysipelotrichaceae</taxon>
        <taxon>Breznakia</taxon>
    </lineage>
</organism>
<dbReference type="GO" id="GO:0003723">
    <property type="term" value="F:RNA binding"/>
    <property type="evidence" value="ECO:0007669"/>
    <property type="project" value="UniProtKB-KW"/>
</dbReference>
<dbReference type="InterPro" id="IPR036986">
    <property type="entry name" value="S4_RNA-bd_sf"/>
</dbReference>
<proteinExistence type="inferred from homology"/>
<dbReference type="Pfam" id="PF01479">
    <property type="entry name" value="S4"/>
    <property type="match status" value="1"/>
</dbReference>
<dbReference type="GO" id="GO:0000455">
    <property type="term" value="P:enzyme-directed rRNA pseudouridine synthesis"/>
    <property type="evidence" value="ECO:0007669"/>
    <property type="project" value="UniProtKB-ARBA"/>
</dbReference>
<reference evidence="8 9" key="1">
    <citation type="submission" date="2019-03" db="EMBL/GenBank/DDBJ databases">
        <title>Genomic Encyclopedia of Type Strains, Phase IV (KMG-IV): sequencing the most valuable type-strain genomes for metagenomic binning, comparative biology and taxonomic classification.</title>
        <authorList>
            <person name="Goeker M."/>
        </authorList>
    </citation>
    <scope>NUCLEOTIDE SEQUENCE [LARGE SCALE GENOMIC DNA]</scope>
    <source>
        <strain evidence="8 9">DSM 28867</strain>
    </source>
</reference>
<dbReference type="PANTHER" id="PTHR21600">
    <property type="entry name" value="MITOCHONDRIAL RNA PSEUDOURIDINE SYNTHASE"/>
    <property type="match status" value="1"/>
</dbReference>
<dbReference type="SUPFAM" id="SSF55120">
    <property type="entry name" value="Pseudouridine synthase"/>
    <property type="match status" value="1"/>
</dbReference>
<dbReference type="SUPFAM" id="SSF55174">
    <property type="entry name" value="Alpha-L RNA-binding motif"/>
    <property type="match status" value="1"/>
</dbReference>
<accession>A0A4R7ZG49</accession>
<keyword evidence="5" id="KW-0694">RNA-binding</keyword>
<evidence type="ECO:0000259" key="7">
    <source>
        <dbReference type="SMART" id="SM00363"/>
    </source>
</evidence>
<dbReference type="SMART" id="SM00363">
    <property type="entry name" value="S4"/>
    <property type="match status" value="1"/>
</dbReference>
<dbReference type="CDD" id="cd00165">
    <property type="entry name" value="S4"/>
    <property type="match status" value="1"/>
</dbReference>
<comment type="similarity">
    <text evidence="2 6">Belongs to the pseudouridine synthase RluA family.</text>
</comment>
<comment type="catalytic activity">
    <reaction evidence="1 6">
        <text>a uridine in RNA = a pseudouridine in RNA</text>
        <dbReference type="Rhea" id="RHEA:48348"/>
        <dbReference type="Rhea" id="RHEA-COMP:12068"/>
        <dbReference type="Rhea" id="RHEA-COMP:12069"/>
        <dbReference type="ChEBI" id="CHEBI:65314"/>
        <dbReference type="ChEBI" id="CHEBI:65315"/>
    </reaction>
</comment>
<evidence type="ECO:0000256" key="6">
    <source>
        <dbReference type="RuleBase" id="RU362028"/>
    </source>
</evidence>
<dbReference type="OrthoDB" id="9807829at2"/>
<evidence type="ECO:0000256" key="3">
    <source>
        <dbReference type="ARBA" id="ARBA00023235"/>
    </source>
</evidence>
<evidence type="ECO:0000313" key="9">
    <source>
        <dbReference type="Proteomes" id="UP000294743"/>
    </source>
</evidence>
<dbReference type="RefSeq" id="WP_134170194.1">
    <property type="nucleotide sequence ID" value="NZ_SODD01000028.1"/>
</dbReference>
<dbReference type="AlphaFoldDB" id="A0A4R7ZG49"/>
<keyword evidence="3 6" id="KW-0413">Isomerase</keyword>
<dbReference type="Pfam" id="PF00849">
    <property type="entry name" value="PseudoU_synth_2"/>
    <property type="match status" value="1"/>
</dbReference>
<dbReference type="GO" id="GO:0120159">
    <property type="term" value="F:rRNA pseudouridine synthase activity"/>
    <property type="evidence" value="ECO:0007669"/>
    <property type="project" value="UniProtKB-ARBA"/>
</dbReference>
<evidence type="ECO:0000256" key="4">
    <source>
        <dbReference type="PIRSR" id="PIRSR606225-1"/>
    </source>
</evidence>
<dbReference type="PROSITE" id="PS50889">
    <property type="entry name" value="S4"/>
    <property type="match status" value="1"/>
</dbReference>
<evidence type="ECO:0000313" key="8">
    <source>
        <dbReference type="EMBL" id="TDW16125.1"/>
    </source>
</evidence>
<dbReference type="InterPro" id="IPR006225">
    <property type="entry name" value="PsdUridine_synth_RluC/D"/>
</dbReference>